<gene>
    <name evidence="2" type="ORF">DAPPUDRAFT_313105</name>
</gene>
<keyword evidence="3" id="KW-1185">Reference proteome</keyword>
<dbReference type="OrthoDB" id="6366709at2759"/>
<name>E9G2U4_DAPPU</name>
<dbReference type="AlphaFoldDB" id="E9G2U4"/>
<feature type="region of interest" description="Disordered" evidence="1">
    <location>
        <begin position="1"/>
        <end position="21"/>
    </location>
</feature>
<accession>E9G2U4</accession>
<reference evidence="2 3" key="1">
    <citation type="journal article" date="2011" name="Science">
        <title>The ecoresponsive genome of Daphnia pulex.</title>
        <authorList>
            <person name="Colbourne J.K."/>
            <person name="Pfrender M.E."/>
            <person name="Gilbert D."/>
            <person name="Thomas W.K."/>
            <person name="Tucker A."/>
            <person name="Oakley T.H."/>
            <person name="Tokishita S."/>
            <person name="Aerts A."/>
            <person name="Arnold G.J."/>
            <person name="Basu M.K."/>
            <person name="Bauer D.J."/>
            <person name="Caceres C.E."/>
            <person name="Carmel L."/>
            <person name="Casola C."/>
            <person name="Choi J.H."/>
            <person name="Detter J.C."/>
            <person name="Dong Q."/>
            <person name="Dusheyko S."/>
            <person name="Eads B.D."/>
            <person name="Frohlich T."/>
            <person name="Geiler-Samerotte K.A."/>
            <person name="Gerlach D."/>
            <person name="Hatcher P."/>
            <person name="Jogdeo S."/>
            <person name="Krijgsveld J."/>
            <person name="Kriventseva E.V."/>
            <person name="Kultz D."/>
            <person name="Laforsch C."/>
            <person name="Lindquist E."/>
            <person name="Lopez J."/>
            <person name="Manak J.R."/>
            <person name="Muller J."/>
            <person name="Pangilinan J."/>
            <person name="Patwardhan R.P."/>
            <person name="Pitluck S."/>
            <person name="Pritham E.J."/>
            <person name="Rechtsteiner A."/>
            <person name="Rho M."/>
            <person name="Rogozin I.B."/>
            <person name="Sakarya O."/>
            <person name="Salamov A."/>
            <person name="Schaack S."/>
            <person name="Shapiro H."/>
            <person name="Shiga Y."/>
            <person name="Skalitzky C."/>
            <person name="Smith Z."/>
            <person name="Souvorov A."/>
            <person name="Sung W."/>
            <person name="Tang Z."/>
            <person name="Tsuchiya D."/>
            <person name="Tu H."/>
            <person name="Vos H."/>
            <person name="Wang M."/>
            <person name="Wolf Y.I."/>
            <person name="Yamagata H."/>
            <person name="Yamada T."/>
            <person name="Ye Y."/>
            <person name="Shaw J.R."/>
            <person name="Andrews J."/>
            <person name="Crease T.J."/>
            <person name="Tang H."/>
            <person name="Lucas S.M."/>
            <person name="Robertson H.M."/>
            <person name="Bork P."/>
            <person name="Koonin E.V."/>
            <person name="Zdobnov E.M."/>
            <person name="Grigoriev I.V."/>
            <person name="Lynch M."/>
            <person name="Boore J.L."/>
        </authorList>
    </citation>
    <scope>NUCLEOTIDE SEQUENCE [LARGE SCALE GENOMIC DNA]</scope>
</reference>
<proteinExistence type="predicted"/>
<dbReference type="HOGENOM" id="CLU_155441_0_0_1"/>
<dbReference type="Proteomes" id="UP000000305">
    <property type="component" value="Unassembled WGS sequence"/>
</dbReference>
<sequence length="136" mass="15721">MVLTEDEYREEKSKAKSNSRQSRLFKLRNVTKSYIIQCLADREIQRYSINDDLGQQSKAYGYNCKVVHSPEKYAHLEAVDGAGWNSTTKKPCKARKSRYLSADTRDEQNSLQNGLNSKVNYSSHVYSSVINRFFHT</sequence>
<evidence type="ECO:0000256" key="1">
    <source>
        <dbReference type="SAM" id="MobiDB-lite"/>
    </source>
</evidence>
<evidence type="ECO:0000313" key="3">
    <source>
        <dbReference type="Proteomes" id="UP000000305"/>
    </source>
</evidence>
<dbReference type="InParanoid" id="E9G2U4"/>
<protein>
    <submittedName>
        <fullName evidence="2">Uncharacterized protein</fullName>
    </submittedName>
</protein>
<evidence type="ECO:0000313" key="2">
    <source>
        <dbReference type="EMBL" id="EFX86445.1"/>
    </source>
</evidence>
<dbReference type="KEGG" id="dpx:DAPPUDRAFT_313105"/>
<dbReference type="EMBL" id="GL732530">
    <property type="protein sequence ID" value="EFX86445.1"/>
    <property type="molecule type" value="Genomic_DNA"/>
</dbReference>
<organism evidence="2 3">
    <name type="scientific">Daphnia pulex</name>
    <name type="common">Water flea</name>
    <dbReference type="NCBI Taxonomy" id="6669"/>
    <lineage>
        <taxon>Eukaryota</taxon>
        <taxon>Metazoa</taxon>
        <taxon>Ecdysozoa</taxon>
        <taxon>Arthropoda</taxon>
        <taxon>Crustacea</taxon>
        <taxon>Branchiopoda</taxon>
        <taxon>Diplostraca</taxon>
        <taxon>Cladocera</taxon>
        <taxon>Anomopoda</taxon>
        <taxon>Daphniidae</taxon>
        <taxon>Daphnia</taxon>
    </lineage>
</organism>
<dbReference type="PhylomeDB" id="E9G2U4"/>